<evidence type="ECO:0000256" key="1">
    <source>
        <dbReference type="ARBA" id="ARBA00009743"/>
    </source>
</evidence>
<keyword evidence="6" id="KW-1185">Reference proteome</keyword>
<feature type="chain" id="PRO_5037655882" description="Alpha-galactosidase" evidence="5">
    <location>
        <begin position="22"/>
        <end position="262"/>
    </location>
</feature>
<evidence type="ECO:0000313" key="6">
    <source>
        <dbReference type="Proteomes" id="UP000887565"/>
    </source>
</evidence>
<dbReference type="GO" id="GO:0004557">
    <property type="term" value="F:alpha-galactosidase activity"/>
    <property type="evidence" value="ECO:0007669"/>
    <property type="project" value="TreeGrafter"/>
</dbReference>
<feature type="signal peptide" evidence="5">
    <location>
        <begin position="1"/>
        <end position="21"/>
    </location>
</feature>
<dbReference type="GO" id="GO:0009311">
    <property type="term" value="P:oligosaccharide metabolic process"/>
    <property type="evidence" value="ECO:0007669"/>
    <property type="project" value="TreeGrafter"/>
</dbReference>
<dbReference type="GO" id="GO:0016139">
    <property type="term" value="P:glycoside catabolic process"/>
    <property type="evidence" value="ECO:0007669"/>
    <property type="project" value="TreeGrafter"/>
</dbReference>
<dbReference type="AlphaFoldDB" id="A0A915IPP6"/>
<accession>A0A915IPP6</accession>
<dbReference type="InterPro" id="IPR013785">
    <property type="entry name" value="Aldolase_TIM"/>
</dbReference>
<keyword evidence="3 4" id="KW-0326">Glycosidase</keyword>
<dbReference type="GO" id="GO:0005737">
    <property type="term" value="C:cytoplasm"/>
    <property type="evidence" value="ECO:0007669"/>
    <property type="project" value="TreeGrafter"/>
</dbReference>
<dbReference type="FunFam" id="3.20.20.70:FF:000197">
    <property type="entry name" value="Alpha-galactosidase"/>
    <property type="match status" value="1"/>
</dbReference>
<evidence type="ECO:0000313" key="7">
    <source>
        <dbReference type="WBParaSite" id="nRc.2.0.1.t15781-RA"/>
    </source>
</evidence>
<organism evidence="6 7">
    <name type="scientific">Romanomermis culicivorax</name>
    <name type="common">Nematode worm</name>
    <dbReference type="NCBI Taxonomy" id="13658"/>
    <lineage>
        <taxon>Eukaryota</taxon>
        <taxon>Metazoa</taxon>
        <taxon>Ecdysozoa</taxon>
        <taxon>Nematoda</taxon>
        <taxon>Enoplea</taxon>
        <taxon>Dorylaimia</taxon>
        <taxon>Mermithida</taxon>
        <taxon>Mermithoidea</taxon>
        <taxon>Mermithidae</taxon>
        <taxon>Romanomermis</taxon>
    </lineage>
</organism>
<comment type="similarity">
    <text evidence="1 4">Belongs to the glycosyl hydrolase 27 family.</text>
</comment>
<dbReference type="OMA" id="DMVPAWR"/>
<proteinExistence type="inferred from homology"/>
<evidence type="ECO:0000256" key="2">
    <source>
        <dbReference type="ARBA" id="ARBA00022801"/>
    </source>
</evidence>
<dbReference type="Gene3D" id="3.20.20.70">
    <property type="entry name" value="Aldolase class I"/>
    <property type="match status" value="1"/>
</dbReference>
<dbReference type="WBParaSite" id="nRc.2.0.1.t15781-RA">
    <property type="protein sequence ID" value="nRc.2.0.1.t15781-RA"/>
    <property type="gene ID" value="nRc.2.0.1.g15781"/>
</dbReference>
<keyword evidence="4" id="KW-1015">Disulfide bond</keyword>
<dbReference type="Pfam" id="PF16499">
    <property type="entry name" value="Melibiase_2"/>
    <property type="match status" value="1"/>
</dbReference>
<dbReference type="EC" id="3.2.1.-" evidence="4"/>
<dbReference type="PRINTS" id="PR00740">
    <property type="entry name" value="GLHYDRLASE27"/>
</dbReference>
<dbReference type="PANTHER" id="PTHR11452:SF83">
    <property type="entry name" value="ALPHA-GALACTOSIDASE"/>
    <property type="match status" value="1"/>
</dbReference>
<dbReference type="SUPFAM" id="SSF51445">
    <property type="entry name" value="(Trans)glycosidases"/>
    <property type="match status" value="1"/>
</dbReference>
<dbReference type="InterPro" id="IPR000111">
    <property type="entry name" value="Glyco_hydro_27/36_CS"/>
</dbReference>
<name>A0A915IPP6_ROMCU</name>
<protein>
    <recommendedName>
        <fullName evidence="4">Alpha-galactosidase</fullName>
        <ecNumber evidence="4">3.2.1.-</ecNumber>
    </recommendedName>
</protein>
<dbReference type="PROSITE" id="PS00512">
    <property type="entry name" value="ALPHA_GALACTOSIDASE"/>
    <property type="match status" value="1"/>
</dbReference>
<comment type="subunit">
    <text evidence="4">Homodimer.</text>
</comment>
<sequence>MLLAISFSTAITILTAYLANGLENGLARTPPMGWLSWLRFGCQTDCKNNPQTCISENLVVDMVDRMVLDGYKEAGYQYVNLDDCWLSGNRDSLGRLQADPARFPHGIKWLTDYVHKNGLKFGIYEDYGTKTCAGFPGSLGHIEQDAQTFADWGVDYVKFDACNVKHEDIDIGYPQMSVALNKTNRPMVYSCEWAFYSQFYLHQKPNYTKIRHYCNVWRVFDDIGTDWSSILKTIKYYDQNQEDLIVGSGPGGWNDPDMVSAC</sequence>
<dbReference type="InterPro" id="IPR002241">
    <property type="entry name" value="Glyco_hydro_27"/>
</dbReference>
<reference evidence="7" key="1">
    <citation type="submission" date="2022-11" db="UniProtKB">
        <authorList>
            <consortium name="WormBaseParasite"/>
        </authorList>
    </citation>
    <scope>IDENTIFICATION</scope>
</reference>
<dbReference type="CDD" id="cd14792">
    <property type="entry name" value="GH27"/>
    <property type="match status" value="1"/>
</dbReference>
<keyword evidence="2 4" id="KW-0378">Hydrolase</keyword>
<evidence type="ECO:0000256" key="3">
    <source>
        <dbReference type="ARBA" id="ARBA00023295"/>
    </source>
</evidence>
<dbReference type="PANTHER" id="PTHR11452">
    <property type="entry name" value="ALPHA-GALACTOSIDASE/ALPHA-N-ACETYLGALACTOSAMINIDASE"/>
    <property type="match status" value="1"/>
</dbReference>
<dbReference type="InterPro" id="IPR017853">
    <property type="entry name" value="GH"/>
</dbReference>
<evidence type="ECO:0000256" key="4">
    <source>
        <dbReference type="RuleBase" id="RU361168"/>
    </source>
</evidence>
<evidence type="ECO:0000256" key="5">
    <source>
        <dbReference type="SAM" id="SignalP"/>
    </source>
</evidence>
<keyword evidence="5" id="KW-0732">Signal</keyword>
<dbReference type="Proteomes" id="UP000887565">
    <property type="component" value="Unplaced"/>
</dbReference>